<keyword evidence="1" id="KW-0732">Signal</keyword>
<dbReference type="Proteomes" id="UP000526625">
    <property type="component" value="Unassembled WGS sequence"/>
</dbReference>
<evidence type="ECO:0000256" key="1">
    <source>
        <dbReference type="SAM" id="SignalP"/>
    </source>
</evidence>
<dbReference type="RefSeq" id="WP_015339643.1">
    <property type="nucleotide sequence ID" value="NZ_JAADZA010000010.1"/>
</dbReference>
<evidence type="ECO:0008006" key="6">
    <source>
        <dbReference type="Google" id="ProtNLM"/>
    </source>
</evidence>
<feature type="chain" id="PRO_5026806967" description="Lipoprotein" evidence="1">
    <location>
        <begin position="18"/>
        <end position="113"/>
    </location>
</feature>
<proteinExistence type="predicted"/>
<reference evidence="3 4" key="1">
    <citation type="submission" date="2020-02" db="EMBL/GenBank/DDBJ databases">
        <title>Draft genome sequence of Rhizobium tropici.</title>
        <authorList>
            <person name="Khayi S."/>
            <person name="Jemo M."/>
        </authorList>
    </citation>
    <scope>NUCLEOTIDE SEQUENCE [LARGE SCALE GENOMIC DNA]</scope>
    <source>
        <strain evidence="3 4">A12</strain>
    </source>
</reference>
<organism evidence="3 4">
    <name type="scientific">Rhizobium tropici</name>
    <dbReference type="NCBI Taxonomy" id="398"/>
    <lineage>
        <taxon>Bacteria</taxon>
        <taxon>Pseudomonadati</taxon>
        <taxon>Pseudomonadota</taxon>
        <taxon>Alphaproteobacteria</taxon>
        <taxon>Hyphomicrobiales</taxon>
        <taxon>Rhizobiaceae</taxon>
        <taxon>Rhizobium/Agrobacterium group</taxon>
        <taxon>Rhizobium</taxon>
    </lineage>
</organism>
<dbReference type="EMBL" id="JACHBF010000008">
    <property type="protein sequence ID" value="MBB6492764.1"/>
    <property type="molecule type" value="Genomic_DNA"/>
</dbReference>
<reference evidence="2 5" key="2">
    <citation type="submission" date="2020-08" db="EMBL/GenBank/DDBJ databases">
        <title>Genomic Encyclopedia of Type Strains, Phase IV (KMG-V): Genome sequencing to study the core and pangenomes of soil and plant-associated prokaryotes.</title>
        <authorList>
            <person name="Whitman W."/>
        </authorList>
    </citation>
    <scope>NUCLEOTIDE SEQUENCE [LARGE SCALE GENOMIC DNA]</scope>
    <source>
        <strain evidence="2 5">SEMIA 4059</strain>
    </source>
</reference>
<evidence type="ECO:0000313" key="2">
    <source>
        <dbReference type="EMBL" id="MBB6492764.1"/>
    </source>
</evidence>
<name>A0A6P1C4V5_RHITR</name>
<gene>
    <name evidence="2" type="ORF">GGD45_003172</name>
    <name evidence="3" type="ORF">GXW80_12120</name>
</gene>
<keyword evidence="5" id="KW-1185">Reference proteome</keyword>
<sequence>MRLMRPAIIAFTLAVLASCASQEKSFEKNIPIMKESPTARAQVIDKCMSQRLPPETLDEIAFYVKSQRSDAKRLFCQRLMNGVVSGKISYADFKAMFQHKKVTPALVSVLKGR</sequence>
<comment type="caution">
    <text evidence="3">The sequence shown here is derived from an EMBL/GenBank/DDBJ whole genome shotgun (WGS) entry which is preliminary data.</text>
</comment>
<evidence type="ECO:0000313" key="5">
    <source>
        <dbReference type="Proteomes" id="UP000526625"/>
    </source>
</evidence>
<accession>A0A6P1C4V5</accession>
<feature type="signal peptide" evidence="1">
    <location>
        <begin position="1"/>
        <end position="17"/>
    </location>
</feature>
<dbReference type="Proteomes" id="UP000471190">
    <property type="component" value="Unassembled WGS sequence"/>
</dbReference>
<evidence type="ECO:0000313" key="3">
    <source>
        <dbReference type="EMBL" id="NEV11737.1"/>
    </source>
</evidence>
<protein>
    <recommendedName>
        <fullName evidence="6">Lipoprotein</fullName>
    </recommendedName>
</protein>
<dbReference type="PROSITE" id="PS51257">
    <property type="entry name" value="PROKAR_LIPOPROTEIN"/>
    <property type="match status" value="1"/>
</dbReference>
<dbReference type="EMBL" id="JAADZA010000010">
    <property type="protein sequence ID" value="NEV11737.1"/>
    <property type="molecule type" value="Genomic_DNA"/>
</dbReference>
<evidence type="ECO:0000313" key="4">
    <source>
        <dbReference type="Proteomes" id="UP000471190"/>
    </source>
</evidence>
<dbReference type="AlphaFoldDB" id="A0A6P1C4V5"/>